<organism evidence="3 5">
    <name type="scientific">Jannaschia seohaensis</name>
    <dbReference type="NCBI Taxonomy" id="475081"/>
    <lineage>
        <taxon>Bacteria</taxon>
        <taxon>Pseudomonadati</taxon>
        <taxon>Pseudomonadota</taxon>
        <taxon>Alphaproteobacteria</taxon>
        <taxon>Rhodobacterales</taxon>
        <taxon>Roseobacteraceae</taxon>
        <taxon>Jannaschia</taxon>
    </lineage>
</organism>
<reference evidence="2 4" key="2">
    <citation type="submission" date="2018-03" db="EMBL/GenBank/DDBJ databases">
        <title>Genomic Encyclopedia of Archaeal and Bacterial Type Strains, Phase II (KMG-II): from individual species to whole genera.</title>
        <authorList>
            <person name="Goeker M."/>
        </authorList>
    </citation>
    <scope>NUCLEOTIDE SEQUENCE [LARGE SCALE GENOMIC DNA]</scope>
    <source>
        <strain evidence="2 4">DSM 25227</strain>
    </source>
</reference>
<evidence type="ECO:0000313" key="3">
    <source>
        <dbReference type="EMBL" id="SSA47562.1"/>
    </source>
</evidence>
<evidence type="ECO:0000313" key="5">
    <source>
        <dbReference type="Proteomes" id="UP000251571"/>
    </source>
</evidence>
<dbReference type="AlphaFoldDB" id="A0A2Y9C196"/>
<dbReference type="Proteomes" id="UP000251571">
    <property type="component" value="Unassembled WGS sequence"/>
</dbReference>
<dbReference type="EMBL" id="UETC01000006">
    <property type="protein sequence ID" value="SSA47562.1"/>
    <property type="molecule type" value="Genomic_DNA"/>
</dbReference>
<proteinExistence type="predicted"/>
<reference evidence="3 5" key="1">
    <citation type="submission" date="2016-10" db="EMBL/GenBank/DDBJ databases">
        <authorList>
            <person name="Cai Z."/>
        </authorList>
    </citation>
    <scope>NUCLEOTIDE SEQUENCE [LARGE SCALE GENOMIC DNA]</scope>
    <source>
        <strain evidence="3 5">DSM 25227</strain>
    </source>
</reference>
<gene>
    <name evidence="2" type="ORF">BCF38_10688</name>
    <name evidence="3" type="ORF">SAMN05421539_10688</name>
</gene>
<protein>
    <submittedName>
        <fullName evidence="3">Uncharacterized protein</fullName>
    </submittedName>
</protein>
<feature type="region of interest" description="Disordered" evidence="1">
    <location>
        <begin position="1"/>
        <end position="40"/>
    </location>
</feature>
<keyword evidence="4" id="KW-1185">Reference proteome</keyword>
<dbReference type="Proteomes" id="UP000245839">
    <property type="component" value="Unassembled WGS sequence"/>
</dbReference>
<dbReference type="EMBL" id="QGDJ01000006">
    <property type="protein sequence ID" value="PWJ17478.1"/>
    <property type="molecule type" value="Genomic_DNA"/>
</dbReference>
<sequence length="40" mass="4293">MDALRPILAPQPRNSGASVNTRNTDLTPTGPFTARPEIDT</sequence>
<feature type="compositionally biased region" description="Polar residues" evidence="1">
    <location>
        <begin position="12"/>
        <end position="27"/>
    </location>
</feature>
<name>A0A2Y9C196_9RHOB</name>
<evidence type="ECO:0000256" key="1">
    <source>
        <dbReference type="SAM" id="MobiDB-lite"/>
    </source>
</evidence>
<accession>A0A2Y9C196</accession>
<evidence type="ECO:0000313" key="2">
    <source>
        <dbReference type="EMBL" id="PWJ17478.1"/>
    </source>
</evidence>
<evidence type="ECO:0000313" key="4">
    <source>
        <dbReference type="Proteomes" id="UP000245839"/>
    </source>
</evidence>